<comment type="caution">
    <text evidence="3">The sequence shown here is derived from an EMBL/GenBank/DDBJ whole genome shotgun (WGS) entry which is preliminary data.</text>
</comment>
<evidence type="ECO:0000313" key="3">
    <source>
        <dbReference type="EMBL" id="MED6197617.1"/>
    </source>
</evidence>
<accession>A0ABU6XHU1</accession>
<organism evidence="3 4">
    <name type="scientific">Stylosanthes scabra</name>
    <dbReference type="NCBI Taxonomy" id="79078"/>
    <lineage>
        <taxon>Eukaryota</taxon>
        <taxon>Viridiplantae</taxon>
        <taxon>Streptophyta</taxon>
        <taxon>Embryophyta</taxon>
        <taxon>Tracheophyta</taxon>
        <taxon>Spermatophyta</taxon>
        <taxon>Magnoliopsida</taxon>
        <taxon>eudicotyledons</taxon>
        <taxon>Gunneridae</taxon>
        <taxon>Pentapetalae</taxon>
        <taxon>rosids</taxon>
        <taxon>fabids</taxon>
        <taxon>Fabales</taxon>
        <taxon>Fabaceae</taxon>
        <taxon>Papilionoideae</taxon>
        <taxon>50 kb inversion clade</taxon>
        <taxon>dalbergioids sensu lato</taxon>
        <taxon>Dalbergieae</taxon>
        <taxon>Pterocarpus clade</taxon>
        <taxon>Stylosanthes</taxon>
    </lineage>
</organism>
<feature type="domain" description="Putative plant transposon protein" evidence="2">
    <location>
        <begin position="3"/>
        <end position="141"/>
    </location>
</feature>
<dbReference type="EMBL" id="JASCZI010211934">
    <property type="protein sequence ID" value="MED6197617.1"/>
    <property type="molecule type" value="Genomic_DNA"/>
</dbReference>
<dbReference type="Proteomes" id="UP001341840">
    <property type="component" value="Unassembled WGS sequence"/>
</dbReference>
<dbReference type="InterPro" id="IPR046796">
    <property type="entry name" value="Transposase_32_dom"/>
</dbReference>
<name>A0ABU6XHU1_9FABA</name>
<sequence length="270" mass="30643">MDTIRQVLKIRGRIGAEMNFRKRMILDYHDLDVVIRDICVPIARWACEAGGAPQHLKRHDLLPILTGWHEFIIHSILPTTNKSEITLKRAILIHVIMKSQEVRAEKLIEEAMSEIVGALHLEKLPLAFPNVVARLCEAAGVLQHDIWADQTKFYQDVRARQEQQQQQYQQLQVDQAQFHKEFTNQKRNFSTHMGKNMYTCWGLQQGIPSLAPVPATDIAPMIKRNVKENKGLFDGMARPWPVGESSAGGKGKAPLEKDVAQEPNADSNDD</sequence>
<evidence type="ECO:0000313" key="4">
    <source>
        <dbReference type="Proteomes" id="UP001341840"/>
    </source>
</evidence>
<protein>
    <recommendedName>
        <fullName evidence="2">Putative plant transposon protein domain-containing protein</fullName>
    </recommendedName>
</protein>
<evidence type="ECO:0000259" key="2">
    <source>
        <dbReference type="Pfam" id="PF20167"/>
    </source>
</evidence>
<dbReference type="Pfam" id="PF20167">
    <property type="entry name" value="Transposase_32"/>
    <property type="match status" value="1"/>
</dbReference>
<gene>
    <name evidence="3" type="ORF">PIB30_058190</name>
</gene>
<feature type="region of interest" description="Disordered" evidence="1">
    <location>
        <begin position="237"/>
        <end position="270"/>
    </location>
</feature>
<proteinExistence type="predicted"/>
<reference evidence="3 4" key="1">
    <citation type="journal article" date="2023" name="Plants (Basel)">
        <title>Bridging the Gap: Combining Genomics and Transcriptomics Approaches to Understand Stylosanthes scabra, an Orphan Legume from the Brazilian Caatinga.</title>
        <authorList>
            <person name="Ferreira-Neto J.R.C."/>
            <person name="da Silva M.D."/>
            <person name="Binneck E."/>
            <person name="de Melo N.F."/>
            <person name="da Silva R.H."/>
            <person name="de Melo A.L.T.M."/>
            <person name="Pandolfi V."/>
            <person name="Bustamante F.O."/>
            <person name="Brasileiro-Vidal A.C."/>
            <person name="Benko-Iseppon A.M."/>
        </authorList>
    </citation>
    <scope>NUCLEOTIDE SEQUENCE [LARGE SCALE GENOMIC DNA]</scope>
    <source>
        <tissue evidence="3">Leaves</tissue>
    </source>
</reference>
<evidence type="ECO:0000256" key="1">
    <source>
        <dbReference type="SAM" id="MobiDB-lite"/>
    </source>
</evidence>
<keyword evidence="4" id="KW-1185">Reference proteome</keyword>